<dbReference type="SMART" id="SM01296">
    <property type="entry name" value="N2227"/>
    <property type="match status" value="1"/>
</dbReference>
<protein>
    <recommendedName>
        <fullName evidence="2">carnosine N-methyltransferase</fullName>
        <ecNumber evidence="2">2.1.1.22</ecNumber>
    </recommendedName>
</protein>
<keyword evidence="4 6" id="KW-0808">Transferase</keyword>
<dbReference type="PANTHER" id="PTHR12303">
    <property type="entry name" value="CARNOSINE N-METHYLTRANSFERASE"/>
    <property type="match status" value="1"/>
</dbReference>
<gene>
    <name evidence="6" type="ORF">Cantr_06553</name>
</gene>
<proteinExistence type="inferred from homology"/>
<keyword evidence="7" id="KW-1185">Reference proteome</keyword>
<evidence type="ECO:0000256" key="3">
    <source>
        <dbReference type="ARBA" id="ARBA00022603"/>
    </source>
</evidence>
<dbReference type="Pfam" id="PF07942">
    <property type="entry name" value="CARME"/>
    <property type="match status" value="1"/>
</dbReference>
<accession>A0A367XW93</accession>
<dbReference type="InterPro" id="IPR012901">
    <property type="entry name" value="CARME"/>
</dbReference>
<dbReference type="EMBL" id="QLNQ01000028">
    <property type="protein sequence ID" value="RCK57873.1"/>
    <property type="molecule type" value="Genomic_DNA"/>
</dbReference>
<name>A0A367XW93_9ASCO</name>
<dbReference type="GO" id="GO:0032259">
    <property type="term" value="P:methylation"/>
    <property type="evidence" value="ECO:0007669"/>
    <property type="project" value="UniProtKB-KW"/>
</dbReference>
<dbReference type="Gene3D" id="3.40.50.150">
    <property type="entry name" value="Vaccinia Virus protein VP39"/>
    <property type="match status" value="1"/>
</dbReference>
<organism evidence="6 7">
    <name type="scientific">Candida viswanathii</name>
    <dbReference type="NCBI Taxonomy" id="5486"/>
    <lineage>
        <taxon>Eukaryota</taxon>
        <taxon>Fungi</taxon>
        <taxon>Dikarya</taxon>
        <taxon>Ascomycota</taxon>
        <taxon>Saccharomycotina</taxon>
        <taxon>Pichiomycetes</taxon>
        <taxon>Debaryomycetaceae</taxon>
        <taxon>Candida/Lodderomyces clade</taxon>
        <taxon>Candida</taxon>
    </lineage>
</organism>
<evidence type="ECO:0000313" key="6">
    <source>
        <dbReference type="EMBL" id="RCK57873.1"/>
    </source>
</evidence>
<dbReference type="AlphaFoldDB" id="A0A367XW93"/>
<evidence type="ECO:0000256" key="2">
    <source>
        <dbReference type="ARBA" id="ARBA00012003"/>
    </source>
</evidence>
<keyword evidence="5" id="KW-0949">S-adenosyl-L-methionine</keyword>
<comment type="caution">
    <text evidence="6">The sequence shown here is derived from an EMBL/GenBank/DDBJ whole genome shotgun (WGS) entry which is preliminary data.</text>
</comment>
<evidence type="ECO:0000256" key="5">
    <source>
        <dbReference type="ARBA" id="ARBA00022691"/>
    </source>
</evidence>
<comment type="similarity">
    <text evidence="1">Belongs to the carnosine N-methyltransferase family.</text>
</comment>
<evidence type="ECO:0000256" key="1">
    <source>
        <dbReference type="ARBA" id="ARBA00010086"/>
    </source>
</evidence>
<dbReference type="GO" id="GO:0030735">
    <property type="term" value="F:carnosine N-methyltransferase activity"/>
    <property type="evidence" value="ECO:0007669"/>
    <property type="project" value="UniProtKB-EC"/>
</dbReference>
<dbReference type="PANTHER" id="PTHR12303:SF6">
    <property type="entry name" value="CARNOSINE N-METHYLTRANSFERASE"/>
    <property type="match status" value="1"/>
</dbReference>
<sequence>MNQDEGEQQALTASLLSFYNFFKSQFENIIKPRLIKYGAMTEEERKLLPWYQAHTDNLKLCIGVNRQFTEILAKEIAKEWGVGDDPLAWSPATSTEYDITSTTLLQLTREWSDEGQKERDTSFSLILSELEEMYPDELTRHAVKILNPGCGLGRLVLELVMMGFWTQGNEISYHMLLTSSFILNCCQFPHSHTIFPFLAKSSHLVKRAYQTRGVTIPDVAPFAVLNELIQKNPQIPYGDLMSITAGSFLELYGAEVPDTDLSDAAANEVRKSSKDSFDVVVTNFFLDTASNIIDYIKAIHNVLKPGGKWINFGPLLWHFEGDYNVTYVKRGNHSSIPDIKKGLELSREDLIELIKSLGFVFVKHESGIENSYCPDIKLLGSFVFKCEYWVCEKV</sequence>
<evidence type="ECO:0000313" key="7">
    <source>
        <dbReference type="Proteomes" id="UP000253472"/>
    </source>
</evidence>
<evidence type="ECO:0000256" key="4">
    <source>
        <dbReference type="ARBA" id="ARBA00022679"/>
    </source>
</evidence>
<dbReference type="SUPFAM" id="SSF53335">
    <property type="entry name" value="S-adenosyl-L-methionine-dependent methyltransferases"/>
    <property type="match status" value="1"/>
</dbReference>
<dbReference type="STRING" id="5486.A0A367XW93"/>
<dbReference type="InterPro" id="IPR029063">
    <property type="entry name" value="SAM-dependent_MTases_sf"/>
</dbReference>
<reference evidence="6 7" key="1">
    <citation type="submission" date="2018-06" db="EMBL/GenBank/DDBJ databases">
        <title>Whole genome sequencing of Candida tropicalis (genome annotated by CSBL at Korea University).</title>
        <authorList>
            <person name="Ahn J."/>
        </authorList>
    </citation>
    <scope>NUCLEOTIDE SEQUENCE [LARGE SCALE GENOMIC DNA]</scope>
    <source>
        <strain evidence="6 7">ATCC 20962</strain>
    </source>
</reference>
<dbReference type="Proteomes" id="UP000253472">
    <property type="component" value="Unassembled WGS sequence"/>
</dbReference>
<keyword evidence="3 6" id="KW-0489">Methyltransferase</keyword>
<dbReference type="OrthoDB" id="978at2759"/>
<dbReference type="EC" id="2.1.1.22" evidence="2"/>